<feature type="domain" description="Restriction endonuclease type II EcoRII N-terminal" evidence="2">
    <location>
        <begin position="15"/>
        <end position="137"/>
    </location>
</feature>
<reference evidence="4" key="1">
    <citation type="journal article" date="2019" name="Int. J. Syst. Evol. Microbiol.">
        <title>The Global Catalogue of Microorganisms (GCM) 10K type strain sequencing project: providing services to taxonomists for standard genome sequencing and annotation.</title>
        <authorList>
            <consortium name="The Broad Institute Genomics Platform"/>
            <consortium name="The Broad Institute Genome Sequencing Center for Infectious Disease"/>
            <person name="Wu L."/>
            <person name="Ma J."/>
        </authorList>
    </citation>
    <scope>NUCLEOTIDE SEQUENCE [LARGE SCALE GENOMIC DNA]</scope>
    <source>
        <strain evidence="4">KCTC 42107</strain>
    </source>
</reference>
<dbReference type="SUPFAM" id="SSF101936">
    <property type="entry name" value="DNA-binding pseudobarrel domain"/>
    <property type="match status" value="1"/>
</dbReference>
<gene>
    <name evidence="3" type="ORF">ACFSR3_10460</name>
</gene>
<dbReference type="GO" id="GO:0004519">
    <property type="term" value="F:endonuclease activity"/>
    <property type="evidence" value="ECO:0007669"/>
    <property type="project" value="UniProtKB-KW"/>
</dbReference>
<evidence type="ECO:0000313" key="3">
    <source>
        <dbReference type="EMBL" id="MFD2602478.1"/>
    </source>
</evidence>
<proteinExistence type="predicted"/>
<keyword evidence="3" id="KW-0255">Endonuclease</keyword>
<feature type="domain" description="Restriction endonuclease type II EcoRII C-terminal" evidence="1">
    <location>
        <begin position="219"/>
        <end position="382"/>
    </location>
</feature>
<name>A0ABW5NUP0_9FLAO</name>
<dbReference type="SUPFAM" id="SSF52980">
    <property type="entry name" value="Restriction endonuclease-like"/>
    <property type="match status" value="1"/>
</dbReference>
<evidence type="ECO:0000259" key="2">
    <source>
        <dbReference type="Pfam" id="PF09217"/>
    </source>
</evidence>
<dbReference type="Gene3D" id="2.40.330.10">
    <property type="entry name" value="DNA-binding pseudobarrel domain"/>
    <property type="match status" value="1"/>
</dbReference>
<dbReference type="EMBL" id="JBHUMD010000024">
    <property type="protein sequence ID" value="MFD2602478.1"/>
    <property type="molecule type" value="Genomic_DNA"/>
</dbReference>
<evidence type="ECO:0000259" key="1">
    <source>
        <dbReference type="Pfam" id="PF09019"/>
    </source>
</evidence>
<organism evidence="3 4">
    <name type="scientific">Flavobacterium suzhouense</name>
    <dbReference type="NCBI Taxonomy" id="1529638"/>
    <lineage>
        <taxon>Bacteria</taxon>
        <taxon>Pseudomonadati</taxon>
        <taxon>Bacteroidota</taxon>
        <taxon>Flavobacteriia</taxon>
        <taxon>Flavobacteriales</taxon>
        <taxon>Flavobacteriaceae</taxon>
        <taxon>Flavobacterium</taxon>
    </lineage>
</organism>
<keyword evidence="3" id="KW-0540">Nuclease</keyword>
<dbReference type="InterPro" id="IPR023372">
    <property type="entry name" value="Rest_endonuc_II_EcoRII_N"/>
</dbReference>
<keyword evidence="3" id="KW-0378">Hydrolase</keyword>
<keyword evidence="4" id="KW-1185">Reference proteome</keyword>
<sequence length="391" mass="45469">MNDILNKAIQSVQQSEIAFCKYITANDTGATGGHQAGYHIHKKSWKLFFDQPGIKGTNKDRFITIRWQDSFETESRFIYYGVGTRDEYRLTRYGKAFPFLRDENIGDLLVICKITSDNYQAFVLNCDDDIEEFLAALNISSTNINGIIPKQFQQTAEDKLIDCFTAFLKSLKLDFPTTIELANNARNCYNNSYGITSKIIQARPDVELLKWIDSEFQLFKVIENDRYTSRIQSHFKTVEELVITANTILNRRKSRAGKSLEHHLSEIFNTFNLAYTSQQITEGNKKPDFLFPTGESYHNPKFDEKKLIMLASKTTCKDRWRQILNEADRIKTKHLFTLQQGISSNQLKEMYQHNVCLVVPKPYLDSFPKPFRERILTLDNFINFVRYTQSQ</sequence>
<dbReference type="RefSeq" id="WP_379820915.1">
    <property type="nucleotide sequence ID" value="NZ_JBHUMD010000024.1"/>
</dbReference>
<dbReference type="InterPro" id="IPR015300">
    <property type="entry name" value="DNA-bd_pseudobarrel_sf"/>
</dbReference>
<dbReference type="InterPro" id="IPR015109">
    <property type="entry name" value="Restrct_endonuc_II_EcoRII_C"/>
</dbReference>
<dbReference type="InterPro" id="IPR038365">
    <property type="entry name" value="EcoRII_C_sf"/>
</dbReference>
<protein>
    <submittedName>
        <fullName evidence="3">Type II restriction endonuclease</fullName>
    </submittedName>
</protein>
<evidence type="ECO:0000313" key="4">
    <source>
        <dbReference type="Proteomes" id="UP001597480"/>
    </source>
</evidence>
<dbReference type="Pfam" id="PF09217">
    <property type="entry name" value="EcoRII-N"/>
    <property type="match status" value="1"/>
</dbReference>
<dbReference type="Gene3D" id="3.40.91.80">
    <property type="match status" value="1"/>
</dbReference>
<comment type="caution">
    <text evidence="3">The sequence shown here is derived from an EMBL/GenBank/DDBJ whole genome shotgun (WGS) entry which is preliminary data.</text>
</comment>
<accession>A0ABW5NUP0</accession>
<dbReference type="Pfam" id="PF09019">
    <property type="entry name" value="EcoRII-C"/>
    <property type="match status" value="1"/>
</dbReference>
<dbReference type="Proteomes" id="UP001597480">
    <property type="component" value="Unassembled WGS sequence"/>
</dbReference>
<dbReference type="InterPro" id="IPR011335">
    <property type="entry name" value="Restrct_endonuc-II-like"/>
</dbReference>